<dbReference type="EMBL" id="JBHUDC010000008">
    <property type="protein sequence ID" value="MFD1515285.1"/>
    <property type="molecule type" value="Genomic_DNA"/>
</dbReference>
<dbReference type="Proteomes" id="UP001597187">
    <property type="component" value="Unassembled WGS sequence"/>
</dbReference>
<organism evidence="1 2">
    <name type="scientific">Halomarina rubra</name>
    <dbReference type="NCBI Taxonomy" id="2071873"/>
    <lineage>
        <taxon>Archaea</taxon>
        <taxon>Methanobacteriati</taxon>
        <taxon>Methanobacteriota</taxon>
        <taxon>Stenosarchaea group</taxon>
        <taxon>Halobacteria</taxon>
        <taxon>Halobacteriales</taxon>
        <taxon>Natronomonadaceae</taxon>
        <taxon>Halomarina</taxon>
    </lineage>
</organism>
<gene>
    <name evidence="1" type="ORF">ACFSBT_18550</name>
</gene>
<reference evidence="1 2" key="1">
    <citation type="journal article" date="2019" name="Int. J. Syst. Evol. Microbiol.">
        <title>The Global Catalogue of Microorganisms (GCM) 10K type strain sequencing project: providing services to taxonomists for standard genome sequencing and annotation.</title>
        <authorList>
            <consortium name="The Broad Institute Genomics Platform"/>
            <consortium name="The Broad Institute Genome Sequencing Center for Infectious Disease"/>
            <person name="Wu L."/>
            <person name="Ma J."/>
        </authorList>
    </citation>
    <scope>NUCLEOTIDE SEQUENCE [LARGE SCALE GENOMIC DNA]</scope>
    <source>
        <strain evidence="1 2">CGMCC 1.12563</strain>
    </source>
</reference>
<evidence type="ECO:0000313" key="1">
    <source>
        <dbReference type="EMBL" id="MFD1515285.1"/>
    </source>
</evidence>
<dbReference type="RefSeq" id="WP_250875205.1">
    <property type="nucleotide sequence ID" value="NZ_JALXFV010000008.1"/>
</dbReference>
<dbReference type="PROSITE" id="PS00430">
    <property type="entry name" value="TONB_DEPENDENT_REC_1"/>
    <property type="match status" value="1"/>
</dbReference>
<dbReference type="AlphaFoldDB" id="A0ABD6B0H9"/>
<sequence length="54" mass="6243">MRNPDSPYLFGEVDEEEEEEEVEFVETPDVSRETVIVDGSAMSYHGYQAQQDEE</sequence>
<proteinExistence type="predicted"/>
<dbReference type="InterPro" id="IPR010916">
    <property type="entry name" value="TonB_box_CS"/>
</dbReference>
<keyword evidence="2" id="KW-1185">Reference proteome</keyword>
<evidence type="ECO:0000313" key="2">
    <source>
        <dbReference type="Proteomes" id="UP001597187"/>
    </source>
</evidence>
<accession>A0ABD6B0H9</accession>
<comment type="caution">
    <text evidence="1">The sequence shown here is derived from an EMBL/GenBank/DDBJ whole genome shotgun (WGS) entry which is preliminary data.</text>
</comment>
<protein>
    <submittedName>
        <fullName evidence="1">Uncharacterized protein</fullName>
    </submittedName>
</protein>
<name>A0ABD6B0H9_9EURY</name>